<keyword evidence="1" id="KW-0547">Nucleotide-binding</keyword>
<evidence type="ECO:0000256" key="1">
    <source>
        <dbReference type="ARBA" id="ARBA00022741"/>
    </source>
</evidence>
<dbReference type="EMBL" id="CP043732">
    <property type="protein sequence ID" value="QMU97450.1"/>
    <property type="molecule type" value="Genomic_DNA"/>
</dbReference>
<dbReference type="AlphaFoldDB" id="A0A7D7WIS6"/>
<keyword evidence="3" id="KW-0143">Chaperone</keyword>
<name>A0A7D7WIS6_9MICO</name>
<evidence type="ECO:0000313" key="6">
    <source>
        <dbReference type="Proteomes" id="UP000515708"/>
    </source>
</evidence>
<reference evidence="5 6" key="1">
    <citation type="journal article" date="2020" name="Front. Microbiol.">
        <title>Design of Bacterial Strain-Specific qPCR Assays Using NGS Data and Publicly Available Resources and Its Application to Track Biocontrol Strains.</title>
        <authorList>
            <person name="Hernandez I."/>
            <person name="Sant C."/>
            <person name="Martinez R."/>
            <person name="Fernandez C."/>
        </authorList>
    </citation>
    <scope>NUCLEOTIDE SEQUENCE [LARGE SCALE GENOMIC DNA]</scope>
    <source>
        <strain evidence="5 6">B24</strain>
    </source>
</reference>
<feature type="compositionally biased region" description="Pro residues" evidence="4">
    <location>
        <begin position="566"/>
        <end position="578"/>
    </location>
</feature>
<dbReference type="RefSeq" id="WP_182252446.1">
    <property type="nucleotide sequence ID" value="NZ_CP043732.1"/>
</dbReference>
<evidence type="ECO:0000256" key="2">
    <source>
        <dbReference type="ARBA" id="ARBA00022840"/>
    </source>
</evidence>
<dbReference type="Pfam" id="PF00012">
    <property type="entry name" value="HSP70"/>
    <property type="match status" value="1"/>
</dbReference>
<dbReference type="Proteomes" id="UP000515708">
    <property type="component" value="Chromosome"/>
</dbReference>
<dbReference type="GO" id="GO:0140662">
    <property type="term" value="F:ATP-dependent protein folding chaperone"/>
    <property type="evidence" value="ECO:0007669"/>
    <property type="project" value="InterPro"/>
</dbReference>
<feature type="compositionally biased region" description="Low complexity" evidence="4">
    <location>
        <begin position="579"/>
        <end position="588"/>
    </location>
</feature>
<dbReference type="InterPro" id="IPR043129">
    <property type="entry name" value="ATPase_NBD"/>
</dbReference>
<evidence type="ECO:0000256" key="4">
    <source>
        <dbReference type="SAM" id="MobiDB-lite"/>
    </source>
</evidence>
<dbReference type="GO" id="GO:0005524">
    <property type="term" value="F:ATP binding"/>
    <property type="evidence" value="ECO:0007669"/>
    <property type="project" value="UniProtKB-KW"/>
</dbReference>
<feature type="compositionally biased region" description="Polar residues" evidence="4">
    <location>
        <begin position="471"/>
        <end position="481"/>
    </location>
</feature>
<dbReference type="Gene3D" id="3.30.420.40">
    <property type="match status" value="2"/>
</dbReference>
<accession>A0A7D7WIS6</accession>
<gene>
    <name evidence="5" type="ORF">FVO59_09640</name>
</gene>
<feature type="compositionally biased region" description="Pro residues" evidence="4">
    <location>
        <begin position="507"/>
        <end position="537"/>
    </location>
</feature>
<evidence type="ECO:0000256" key="3">
    <source>
        <dbReference type="ARBA" id="ARBA00023186"/>
    </source>
</evidence>
<dbReference type="PANTHER" id="PTHR42749:SF1">
    <property type="entry name" value="CELL SHAPE-DETERMINING PROTEIN MREB"/>
    <property type="match status" value="1"/>
</dbReference>
<dbReference type="PRINTS" id="PR01217">
    <property type="entry name" value="PRICHEXTENSN"/>
</dbReference>
<protein>
    <submittedName>
        <fullName evidence="5">Hsp70 family protein</fullName>
    </submittedName>
</protein>
<proteinExistence type="predicted"/>
<dbReference type="Gene3D" id="3.90.640.10">
    <property type="entry name" value="Actin, Chain A, domain 4"/>
    <property type="match status" value="1"/>
</dbReference>
<keyword evidence="2" id="KW-0067">ATP-binding</keyword>
<feature type="compositionally biased region" description="Low complexity" evidence="4">
    <location>
        <begin position="489"/>
        <end position="506"/>
    </location>
</feature>
<dbReference type="InterPro" id="IPR013126">
    <property type="entry name" value="Hsp_70_fam"/>
</dbReference>
<dbReference type="SUPFAM" id="SSF53067">
    <property type="entry name" value="Actin-like ATPase domain"/>
    <property type="match status" value="2"/>
</dbReference>
<feature type="compositionally biased region" description="Pro residues" evidence="4">
    <location>
        <begin position="547"/>
        <end position="559"/>
    </location>
</feature>
<organism evidence="5 6">
    <name type="scientific">Microbacterium esteraromaticum</name>
    <dbReference type="NCBI Taxonomy" id="57043"/>
    <lineage>
        <taxon>Bacteria</taxon>
        <taxon>Bacillati</taxon>
        <taxon>Actinomycetota</taxon>
        <taxon>Actinomycetes</taxon>
        <taxon>Micrococcales</taxon>
        <taxon>Microbacteriaceae</taxon>
        <taxon>Microbacterium</taxon>
    </lineage>
</organism>
<evidence type="ECO:0000313" key="5">
    <source>
        <dbReference type="EMBL" id="QMU97450.1"/>
    </source>
</evidence>
<sequence length="588" mass="60221">MSESRFALALDAGMTCVKAVTHGDGAHGGVQGKRLALMREGFVMPAAVFITDDGDVRFGDEAVECGAARPERLVRDLTREVGDGTPLVVGGFAVTAAELFARMVAWIVERSASEAGALPGAVAVVHPTSWSGHRIDAVRRRLHEMALDDVTFVPAAVAAAGAQDRTGITAVYDLGAQTLEASALRGRRLIDEPLVAPLGGIDLDAAVRAHVDALVPGSAHGAEVAAAKEELSFRSDAALSVDVAGRHERLRLTRAEFETLTSDVVARTVGALEAMLERAALEPEDVTEITLIGGSARLPLAAQMLSERLDRPLRLPEDPQFAAALGAAELSWERMPATTVPVPVEPAPIEADQQRTTRPARRWHLRIPYGVAATLAAAAVVIAAGVVFSSATPLGGSDAAEGASHDDASGAAELSLVRRADGYSSGALAPQPDRQQAAQPDAPGARSGEDAPPRTSRGGGPAIAAPDSDTAEASGSATTTPDAGPSAPPVRAADAPTDPAPADQGPEPTPDPTPDPTPIPEPDPTPDPTQEPTPEPTTAPTTEPASGPEPSPEPQPTTPPSATEPTPDPPEPAPPAPAAPSSTEATAS</sequence>
<feature type="compositionally biased region" description="Low complexity" evidence="4">
    <location>
        <begin position="429"/>
        <end position="443"/>
    </location>
</feature>
<dbReference type="PANTHER" id="PTHR42749">
    <property type="entry name" value="CELL SHAPE-DETERMINING PROTEIN MREB"/>
    <property type="match status" value="1"/>
</dbReference>
<feature type="region of interest" description="Disordered" evidence="4">
    <location>
        <begin position="424"/>
        <end position="588"/>
    </location>
</feature>